<feature type="region of interest" description="Disordered" evidence="1">
    <location>
        <begin position="20"/>
        <end position="59"/>
    </location>
</feature>
<name>A0A8D8CMR3_CULPI</name>
<protein>
    <submittedName>
        <fullName evidence="2">(northern house mosquito) hypothetical protein</fullName>
    </submittedName>
</protein>
<proteinExistence type="predicted"/>
<dbReference type="EMBL" id="HBUE01132541">
    <property type="protein sequence ID" value="CAG6497120.1"/>
    <property type="molecule type" value="Transcribed_RNA"/>
</dbReference>
<dbReference type="EMBL" id="HBUE01132542">
    <property type="protein sequence ID" value="CAG6497122.1"/>
    <property type="molecule type" value="Transcribed_RNA"/>
</dbReference>
<sequence>MYSRWNESRCCQIWSCAEARKGPHPGGHAAKHPESRKPTSAGHRTGRPAAASGRCAASPHGDVRVYARKGHLDATTGSRLPFLLHANSGMSLEPGSRASVRAGV</sequence>
<evidence type="ECO:0000313" key="2">
    <source>
        <dbReference type="EMBL" id="CAG6497120.1"/>
    </source>
</evidence>
<dbReference type="AlphaFoldDB" id="A0A8D8CMR3"/>
<reference evidence="2" key="1">
    <citation type="submission" date="2021-05" db="EMBL/GenBank/DDBJ databases">
        <authorList>
            <person name="Alioto T."/>
            <person name="Alioto T."/>
            <person name="Gomez Garrido J."/>
        </authorList>
    </citation>
    <scope>NUCLEOTIDE SEQUENCE</scope>
</reference>
<accession>A0A8D8CMR3</accession>
<evidence type="ECO:0000256" key="1">
    <source>
        <dbReference type="SAM" id="MobiDB-lite"/>
    </source>
</evidence>
<organism evidence="2">
    <name type="scientific">Culex pipiens</name>
    <name type="common">House mosquito</name>
    <dbReference type="NCBI Taxonomy" id="7175"/>
    <lineage>
        <taxon>Eukaryota</taxon>
        <taxon>Metazoa</taxon>
        <taxon>Ecdysozoa</taxon>
        <taxon>Arthropoda</taxon>
        <taxon>Hexapoda</taxon>
        <taxon>Insecta</taxon>
        <taxon>Pterygota</taxon>
        <taxon>Neoptera</taxon>
        <taxon>Endopterygota</taxon>
        <taxon>Diptera</taxon>
        <taxon>Nematocera</taxon>
        <taxon>Culicoidea</taxon>
        <taxon>Culicidae</taxon>
        <taxon>Culicinae</taxon>
        <taxon>Culicini</taxon>
        <taxon>Culex</taxon>
        <taxon>Culex</taxon>
    </lineage>
</organism>